<dbReference type="RefSeq" id="XP_020433082.1">
    <property type="nucleotide sequence ID" value="XM_020577062.1"/>
</dbReference>
<keyword evidence="6" id="KW-0067">ATP-binding</keyword>
<feature type="compositionally biased region" description="Low complexity" evidence="9">
    <location>
        <begin position="12"/>
        <end position="30"/>
    </location>
</feature>
<dbReference type="InterPro" id="IPR050236">
    <property type="entry name" value="Ser_Thr_kinase_AGC"/>
</dbReference>
<evidence type="ECO:0000256" key="8">
    <source>
        <dbReference type="ARBA" id="ARBA00048679"/>
    </source>
</evidence>
<dbReference type="GO" id="GO:0035556">
    <property type="term" value="P:intracellular signal transduction"/>
    <property type="evidence" value="ECO:0007669"/>
    <property type="project" value="TreeGrafter"/>
</dbReference>
<dbReference type="Gene3D" id="3.30.200.20">
    <property type="entry name" value="Phosphorylase Kinase, domain 1"/>
    <property type="match status" value="2"/>
</dbReference>
<dbReference type="Gene3D" id="1.10.510.10">
    <property type="entry name" value="Transferase(Phosphotransferase) domain 1"/>
    <property type="match status" value="2"/>
</dbReference>
<evidence type="ECO:0000259" key="10">
    <source>
        <dbReference type="PROSITE" id="PS50011"/>
    </source>
</evidence>
<feature type="region of interest" description="Disordered" evidence="9">
    <location>
        <begin position="358"/>
        <end position="408"/>
    </location>
</feature>
<evidence type="ECO:0000259" key="11">
    <source>
        <dbReference type="PROSITE" id="PS51285"/>
    </source>
</evidence>
<dbReference type="EC" id="2.7.11.1" evidence="1"/>
<dbReference type="PANTHER" id="PTHR24356:SF385">
    <property type="entry name" value="SERINE_THREONINE-PROTEIN KINASE PKGA-RELATED"/>
    <property type="match status" value="1"/>
</dbReference>
<accession>D3BCH4</accession>
<evidence type="ECO:0000256" key="9">
    <source>
        <dbReference type="SAM" id="MobiDB-lite"/>
    </source>
</evidence>
<gene>
    <name evidence="12" type="primary">pkgA</name>
    <name evidence="12" type="ORF">PPL_06199</name>
</gene>
<organism evidence="12 13">
    <name type="scientific">Heterostelium pallidum (strain ATCC 26659 / Pp 5 / PN500)</name>
    <name type="common">Cellular slime mold</name>
    <name type="synonym">Polysphondylium pallidum</name>
    <dbReference type="NCBI Taxonomy" id="670386"/>
    <lineage>
        <taxon>Eukaryota</taxon>
        <taxon>Amoebozoa</taxon>
        <taxon>Evosea</taxon>
        <taxon>Eumycetozoa</taxon>
        <taxon>Dictyostelia</taxon>
        <taxon>Acytosteliales</taxon>
        <taxon>Acytosteliaceae</taxon>
        <taxon>Heterostelium</taxon>
    </lineage>
</organism>
<dbReference type="SUPFAM" id="SSF56112">
    <property type="entry name" value="Protein kinase-like (PK-like)"/>
    <property type="match status" value="1"/>
</dbReference>
<protein>
    <recommendedName>
        <fullName evidence="1">non-specific serine/threonine protein kinase</fullName>
        <ecNumber evidence="1">2.7.11.1</ecNumber>
    </recommendedName>
</protein>
<keyword evidence="3" id="KW-0808">Transferase</keyword>
<feature type="region of interest" description="Disordered" evidence="9">
    <location>
        <begin position="290"/>
        <end position="314"/>
    </location>
</feature>
<keyword evidence="2" id="KW-0723">Serine/threonine-protein kinase</keyword>
<evidence type="ECO:0000256" key="7">
    <source>
        <dbReference type="ARBA" id="ARBA00047899"/>
    </source>
</evidence>
<evidence type="ECO:0000256" key="4">
    <source>
        <dbReference type="ARBA" id="ARBA00022741"/>
    </source>
</evidence>
<dbReference type="PROSITE" id="PS00108">
    <property type="entry name" value="PROTEIN_KINASE_ST"/>
    <property type="match status" value="1"/>
</dbReference>
<evidence type="ECO:0000256" key="6">
    <source>
        <dbReference type="ARBA" id="ARBA00022840"/>
    </source>
</evidence>
<evidence type="ECO:0000256" key="2">
    <source>
        <dbReference type="ARBA" id="ARBA00022527"/>
    </source>
</evidence>
<evidence type="ECO:0000313" key="12">
    <source>
        <dbReference type="EMBL" id="EFA80964.1"/>
    </source>
</evidence>
<dbReference type="FunFam" id="3.30.200.20:FF:000042">
    <property type="entry name" value="Aurora kinase A"/>
    <property type="match status" value="1"/>
</dbReference>
<dbReference type="CDD" id="cd05579">
    <property type="entry name" value="STKc_MAST_like"/>
    <property type="match status" value="1"/>
</dbReference>
<dbReference type="GeneID" id="31361682"/>
<evidence type="ECO:0000313" key="13">
    <source>
        <dbReference type="Proteomes" id="UP000001396"/>
    </source>
</evidence>
<feature type="region of interest" description="Disordered" evidence="9">
    <location>
        <begin position="130"/>
        <end position="152"/>
    </location>
</feature>
<dbReference type="InterPro" id="IPR011009">
    <property type="entry name" value="Kinase-like_dom_sf"/>
</dbReference>
<feature type="compositionally biased region" description="Polar residues" evidence="9">
    <location>
        <begin position="61"/>
        <end position="76"/>
    </location>
</feature>
<dbReference type="PROSITE" id="PS51285">
    <property type="entry name" value="AGC_KINASE_CTER"/>
    <property type="match status" value="1"/>
</dbReference>
<feature type="domain" description="AGC-kinase C-terminal" evidence="11">
    <location>
        <begin position="1081"/>
        <end position="1155"/>
    </location>
</feature>
<dbReference type="PANTHER" id="PTHR24356">
    <property type="entry name" value="SERINE/THREONINE-PROTEIN KINASE"/>
    <property type="match status" value="1"/>
</dbReference>
<dbReference type="OMA" id="NARHFWG"/>
<feature type="region of interest" description="Disordered" evidence="9">
    <location>
        <begin position="458"/>
        <end position="495"/>
    </location>
</feature>
<feature type="compositionally biased region" description="Low complexity" evidence="9">
    <location>
        <begin position="367"/>
        <end position="386"/>
    </location>
</feature>
<comment type="caution">
    <text evidence="12">The sequence shown here is derived from an EMBL/GenBank/DDBJ whole genome shotgun (WGS) entry which is preliminary data.</text>
</comment>
<dbReference type="STRING" id="670386.D3BCH4"/>
<feature type="domain" description="Protein kinase" evidence="10">
    <location>
        <begin position="736"/>
        <end position="1080"/>
    </location>
</feature>
<dbReference type="InterPro" id="IPR000961">
    <property type="entry name" value="AGC-kinase_C"/>
</dbReference>
<dbReference type="PROSITE" id="PS50011">
    <property type="entry name" value="PROTEIN_KINASE_DOM"/>
    <property type="match status" value="1"/>
</dbReference>
<dbReference type="Pfam" id="PF00069">
    <property type="entry name" value="Pkinase"/>
    <property type="match status" value="2"/>
</dbReference>
<dbReference type="EMBL" id="ADBJ01000027">
    <property type="protein sequence ID" value="EFA80964.1"/>
    <property type="molecule type" value="Genomic_DNA"/>
</dbReference>
<comment type="catalytic activity">
    <reaction evidence="8">
        <text>L-seryl-[protein] + ATP = O-phospho-L-seryl-[protein] + ADP + H(+)</text>
        <dbReference type="Rhea" id="RHEA:17989"/>
        <dbReference type="Rhea" id="RHEA-COMP:9863"/>
        <dbReference type="Rhea" id="RHEA-COMP:11604"/>
        <dbReference type="ChEBI" id="CHEBI:15378"/>
        <dbReference type="ChEBI" id="CHEBI:29999"/>
        <dbReference type="ChEBI" id="CHEBI:30616"/>
        <dbReference type="ChEBI" id="CHEBI:83421"/>
        <dbReference type="ChEBI" id="CHEBI:456216"/>
        <dbReference type="EC" id="2.7.11.1"/>
    </reaction>
</comment>
<evidence type="ECO:0000256" key="5">
    <source>
        <dbReference type="ARBA" id="ARBA00022777"/>
    </source>
</evidence>
<name>D3BCH4_HETP5</name>
<feature type="compositionally biased region" description="Acidic residues" evidence="9">
    <location>
        <begin position="458"/>
        <end position="472"/>
    </location>
</feature>
<proteinExistence type="predicted"/>
<evidence type="ECO:0000256" key="1">
    <source>
        <dbReference type="ARBA" id="ARBA00012513"/>
    </source>
</evidence>
<feature type="compositionally biased region" description="Low complexity" evidence="9">
    <location>
        <begin position="305"/>
        <end position="314"/>
    </location>
</feature>
<reference evidence="12 13" key="1">
    <citation type="journal article" date="2011" name="Genome Res.">
        <title>Phylogeny-wide analysis of social amoeba genomes highlights ancient origins for complex intercellular communication.</title>
        <authorList>
            <person name="Heidel A.J."/>
            <person name="Lawal H.M."/>
            <person name="Felder M."/>
            <person name="Schilde C."/>
            <person name="Helps N.R."/>
            <person name="Tunggal B."/>
            <person name="Rivero F."/>
            <person name="John U."/>
            <person name="Schleicher M."/>
            <person name="Eichinger L."/>
            <person name="Platzer M."/>
            <person name="Noegel A.A."/>
            <person name="Schaap P."/>
            <person name="Gloeckner G."/>
        </authorList>
    </citation>
    <scope>NUCLEOTIDE SEQUENCE [LARGE SCALE GENOMIC DNA]</scope>
    <source>
        <strain evidence="13">ATCC 26659 / Pp 5 / PN500</strain>
    </source>
</reference>
<feature type="compositionally biased region" description="Basic and acidic residues" evidence="9">
    <location>
        <begin position="130"/>
        <end position="141"/>
    </location>
</feature>
<sequence length="1186" mass="134240">MKIQDEKNNNLNSSNQKDSIKNINNNNISDKMTENNCNIPNNGDAISKLNHRALNKKDNNNELSSISESKEQNSPLFTRKNFYSDEKEYNGLEGLMESPDFSFNLNNSSNSSKSSNSSFNRSSPKVGLIKDFESLTTKDKSQGSPISRLRKGSLPLPSLYSAKDLQKKSEEMGLTKKELALQRRNARHFWGTMMIPGLDILKSDLVRVKLESDSRLLLFISDIKRSLNASNEEKDKILLRELLEVATNFLSTDTNQIECGKIKEFLSIESEKGEKNNIINIRSLMNIGTPPPSPPTHQVNQLHESPPVSTTTPGSPIPTISAPYSPNSISFNKGHFRTLSYSPKIKSPFGAPPILNDLNDKDISETQNNNNYQNNNNFLLKPNNYQKQKDQFKSSPLSSIPNDQFQPPLISRRITNILKKNDRGTINKSPRSLPIEDIIPSANQDKLLPRVISDSNFLEDDQELTSSEEETENVSSDENRQSLIPSLKPSPPKDKRLDYLITNELSKRQPLVRSKSFSPNKAIEVKKDKVKKLARSFSEIPTIKIDYSPNQQMVICRICEEKIESSLLEEHSKICAMTNQEDMKAMNIDDQLRAIAKILLTRSTNLPQDKRKQLSEIREIAQRAVEMLIKDSTKLITDLKDKIKKFDLSEENKTLAIKIESLITEKTNSLKKAEEVINSSPRIFRTTSPRLMKSKELDIWDLNITSGRSRSDSDPCHQTVSSLEYRPKGIPTIDDFTILKPITKGGFGKVFLAKKKKTGDIYAIKRLKKIDMVKKNQIDHVKVERNILAYTSNPFVVKMYYSFQSRDYFYLVMEYVHGGDCFSLLQNLGALEEDMAKMIIAETVLALEYLHGLGIIHRDLKPDNLLIDKNGHIKLTDFGLSKIGLLDRQSVVPPNFFSPNLGAQLQPPKPKNKRLLPLLATKNMESAFSSPTIAKANLLGSDAPESPLFIPQASNPKQPIPISTNNLQPLNNMVKPKARKLSCVGTPDYLAPEILLGIGHGKEVDWFSVGVMLFEFLTGLPPFSADTVEMTFQNILQRNIKWPSDISPEAKDIIDKLLALNAQSRLGYSGVEEIKAHPFFKGVDWDTIRTQKAYFIPVLEDLQDTSYFDARKQFYDLRISDDTEANTPYVVGESDTSKLFDDFLYVNFQSLSELNQNCLAETKPYVISRRRNSFVEFFLNSFEINI</sequence>
<evidence type="ECO:0000256" key="3">
    <source>
        <dbReference type="ARBA" id="ARBA00022679"/>
    </source>
</evidence>
<keyword evidence="5 12" id="KW-0418">Kinase</keyword>
<dbReference type="InterPro" id="IPR008271">
    <property type="entry name" value="Ser/Thr_kinase_AS"/>
</dbReference>
<dbReference type="Proteomes" id="UP000001396">
    <property type="component" value="Unassembled WGS sequence"/>
</dbReference>
<dbReference type="GO" id="GO:0004674">
    <property type="term" value="F:protein serine/threonine kinase activity"/>
    <property type="evidence" value="ECO:0007669"/>
    <property type="project" value="UniProtKB-KW"/>
</dbReference>
<keyword evidence="4" id="KW-0547">Nucleotide-binding</keyword>
<keyword evidence="13" id="KW-1185">Reference proteome</keyword>
<dbReference type="GO" id="GO:0005524">
    <property type="term" value="F:ATP binding"/>
    <property type="evidence" value="ECO:0007669"/>
    <property type="project" value="UniProtKB-KW"/>
</dbReference>
<comment type="catalytic activity">
    <reaction evidence="7">
        <text>L-threonyl-[protein] + ATP = O-phospho-L-threonyl-[protein] + ADP + H(+)</text>
        <dbReference type="Rhea" id="RHEA:46608"/>
        <dbReference type="Rhea" id="RHEA-COMP:11060"/>
        <dbReference type="Rhea" id="RHEA-COMP:11605"/>
        <dbReference type="ChEBI" id="CHEBI:15378"/>
        <dbReference type="ChEBI" id="CHEBI:30013"/>
        <dbReference type="ChEBI" id="CHEBI:30616"/>
        <dbReference type="ChEBI" id="CHEBI:61977"/>
        <dbReference type="ChEBI" id="CHEBI:456216"/>
        <dbReference type="EC" id="2.7.11.1"/>
    </reaction>
</comment>
<dbReference type="InterPro" id="IPR000719">
    <property type="entry name" value="Prot_kinase_dom"/>
</dbReference>
<dbReference type="InParanoid" id="D3BCH4"/>
<feature type="region of interest" description="Disordered" evidence="9">
    <location>
        <begin position="1"/>
        <end position="36"/>
    </location>
</feature>
<dbReference type="SMART" id="SM00220">
    <property type="entry name" value="S_TKc"/>
    <property type="match status" value="1"/>
</dbReference>
<feature type="compositionally biased region" description="Polar residues" evidence="9">
    <location>
        <begin position="393"/>
        <end position="405"/>
    </location>
</feature>
<feature type="region of interest" description="Disordered" evidence="9">
    <location>
        <begin position="59"/>
        <end position="79"/>
    </location>
</feature>
<dbReference type="AlphaFoldDB" id="D3BCH4"/>